<comment type="caution">
    <text evidence="1">The sequence shown here is derived from an EMBL/GenBank/DDBJ whole genome shotgun (WGS) entry which is preliminary data.</text>
</comment>
<evidence type="ECO:0000313" key="2">
    <source>
        <dbReference type="Proteomes" id="UP001347796"/>
    </source>
</evidence>
<gene>
    <name evidence="1" type="ORF">SNE40_002848</name>
</gene>
<proteinExistence type="predicted"/>
<protein>
    <submittedName>
        <fullName evidence="1">Uncharacterized protein</fullName>
    </submittedName>
</protein>
<dbReference type="AlphaFoldDB" id="A0AAN8PZQ3"/>
<reference evidence="1 2" key="1">
    <citation type="submission" date="2024-01" db="EMBL/GenBank/DDBJ databases">
        <title>The genome of the rayed Mediterranean limpet Patella caerulea (Linnaeus, 1758).</title>
        <authorList>
            <person name="Anh-Thu Weber A."/>
            <person name="Halstead-Nussloch G."/>
        </authorList>
    </citation>
    <scope>NUCLEOTIDE SEQUENCE [LARGE SCALE GENOMIC DNA]</scope>
    <source>
        <strain evidence="1">AATW-2023a</strain>
        <tissue evidence="1">Whole specimen</tissue>
    </source>
</reference>
<dbReference type="EMBL" id="JAZGQO010000002">
    <property type="protein sequence ID" value="KAK6191103.1"/>
    <property type="molecule type" value="Genomic_DNA"/>
</dbReference>
<evidence type="ECO:0000313" key="1">
    <source>
        <dbReference type="EMBL" id="KAK6191103.1"/>
    </source>
</evidence>
<dbReference type="Proteomes" id="UP001347796">
    <property type="component" value="Unassembled WGS sequence"/>
</dbReference>
<keyword evidence="2" id="KW-1185">Reference proteome</keyword>
<accession>A0AAN8PZQ3</accession>
<name>A0AAN8PZQ3_PATCE</name>
<organism evidence="1 2">
    <name type="scientific">Patella caerulea</name>
    <name type="common">Rayed Mediterranean limpet</name>
    <dbReference type="NCBI Taxonomy" id="87958"/>
    <lineage>
        <taxon>Eukaryota</taxon>
        <taxon>Metazoa</taxon>
        <taxon>Spiralia</taxon>
        <taxon>Lophotrochozoa</taxon>
        <taxon>Mollusca</taxon>
        <taxon>Gastropoda</taxon>
        <taxon>Patellogastropoda</taxon>
        <taxon>Patelloidea</taxon>
        <taxon>Patellidae</taxon>
        <taxon>Patella</taxon>
    </lineage>
</organism>
<sequence length="134" mass="15500">MKGVVIRSKAQWIEDGQKPSKYFCNLELNNFMNKTIQRVETGNGNILTDQKEILKQVRHFYGSLYNDRELELDNYDLNELLTNFNYTILDDTQSNSLEGLISEEELLIVLNKMKSNKSPGSSGFPADFYNHLWG</sequence>